<name>A0A0F7KCU6_9PROT</name>
<organism evidence="4 6">
    <name type="scientific">Nitrosomonas communis</name>
    <dbReference type="NCBI Taxonomy" id="44574"/>
    <lineage>
        <taxon>Bacteria</taxon>
        <taxon>Pseudomonadati</taxon>
        <taxon>Pseudomonadota</taxon>
        <taxon>Betaproteobacteria</taxon>
        <taxon>Nitrosomonadales</taxon>
        <taxon>Nitrosomonadaceae</taxon>
        <taxon>Nitrosomonas</taxon>
    </lineage>
</organism>
<evidence type="ECO:0000256" key="2">
    <source>
        <dbReference type="SAM" id="SignalP"/>
    </source>
</evidence>
<evidence type="ECO:0000259" key="3">
    <source>
        <dbReference type="PROSITE" id="PS51352"/>
    </source>
</evidence>
<reference evidence="4 6" key="2">
    <citation type="journal article" date="2016" name="Genome Announc.">
        <title>Genome Sequence of Nitrosomonas communis Strain Nm2, a Mesophilic Ammonia-Oxidizing Bacterium Isolated from Mediterranean Soil.</title>
        <authorList>
            <person name="Kozlowski J.A."/>
            <person name="Kits K.D."/>
            <person name="Stein L.Y."/>
        </authorList>
    </citation>
    <scope>NUCLEOTIDE SEQUENCE [LARGE SCALE GENOMIC DNA]</scope>
    <source>
        <strain evidence="4 6">Nm2</strain>
    </source>
</reference>
<dbReference type="Pfam" id="PF00578">
    <property type="entry name" value="AhpC-TSA"/>
    <property type="match status" value="1"/>
</dbReference>
<keyword evidence="5" id="KW-0413">Isomerase</keyword>
<evidence type="ECO:0000313" key="4">
    <source>
        <dbReference type="EMBL" id="AKH37396.1"/>
    </source>
</evidence>
<feature type="domain" description="Thioredoxin" evidence="3">
    <location>
        <begin position="15"/>
        <end position="154"/>
    </location>
</feature>
<dbReference type="EMBL" id="VNHT01000009">
    <property type="protein sequence ID" value="TYP91422.1"/>
    <property type="molecule type" value="Genomic_DNA"/>
</dbReference>
<dbReference type="Proteomes" id="UP000034156">
    <property type="component" value="Chromosome"/>
</dbReference>
<dbReference type="GO" id="GO:0015036">
    <property type="term" value="F:disulfide oxidoreductase activity"/>
    <property type="evidence" value="ECO:0007669"/>
    <property type="project" value="UniProtKB-ARBA"/>
</dbReference>
<proteinExistence type="predicted"/>
<dbReference type="GO" id="GO:0016853">
    <property type="term" value="F:isomerase activity"/>
    <property type="evidence" value="ECO:0007669"/>
    <property type="project" value="UniProtKB-KW"/>
</dbReference>
<dbReference type="PANTHER" id="PTHR42852:SF13">
    <property type="entry name" value="PROTEIN DIPZ"/>
    <property type="match status" value="1"/>
</dbReference>
<dbReference type="InterPro" id="IPR017937">
    <property type="entry name" value="Thioredoxin_CS"/>
</dbReference>
<dbReference type="Proteomes" id="UP000324176">
    <property type="component" value="Unassembled WGS sequence"/>
</dbReference>
<dbReference type="OrthoDB" id="9811352at2"/>
<evidence type="ECO:0000313" key="5">
    <source>
        <dbReference type="EMBL" id="TYP91422.1"/>
    </source>
</evidence>
<dbReference type="PROSITE" id="PS00194">
    <property type="entry name" value="THIOREDOXIN_1"/>
    <property type="match status" value="1"/>
</dbReference>
<dbReference type="GO" id="GO:0016209">
    <property type="term" value="F:antioxidant activity"/>
    <property type="evidence" value="ECO:0007669"/>
    <property type="project" value="InterPro"/>
</dbReference>
<gene>
    <name evidence="4" type="ORF">AAW31_05545</name>
    <name evidence="5" type="ORF">BCL69_100950</name>
</gene>
<dbReference type="PANTHER" id="PTHR42852">
    <property type="entry name" value="THIOL:DISULFIDE INTERCHANGE PROTEIN DSBE"/>
    <property type="match status" value="1"/>
</dbReference>
<keyword evidence="1" id="KW-0676">Redox-active center</keyword>
<reference evidence="6" key="1">
    <citation type="submission" date="2015-05" db="EMBL/GenBank/DDBJ databases">
        <title>Draft genome of Nitrosomonas communis strain Nm2.</title>
        <authorList>
            <person name="Kozlowski J.A."/>
            <person name="Kits K.D."/>
            <person name="Stein L.Y."/>
        </authorList>
    </citation>
    <scope>NUCLEOTIDE SEQUENCE [LARGE SCALE GENOMIC DNA]</scope>
    <source>
        <strain evidence="6">Nm2</strain>
    </source>
</reference>
<dbReference type="KEGG" id="nco:AAW31_05545"/>
<protein>
    <submittedName>
        <fullName evidence="4 5">Thioredoxin</fullName>
    </submittedName>
</protein>
<sequence>MKRFFLCLLLLLSFVSFYGQAEEFQFRFEDSKGKIHQLSDYRGKWVLVNFWATWCPPCLEEIPDLISLYQDRKDVIIIGIAMDYADTETIVKFADAMSIPYPIVFGTREIALQLDELSMLPSTYLFDPAGKPAARKIGLLNREEIEKFIQSYSGRMDPVNAVDSPHTK</sequence>
<dbReference type="InterPro" id="IPR036249">
    <property type="entry name" value="Thioredoxin-like_sf"/>
</dbReference>
<dbReference type="RefSeq" id="WP_046849477.1">
    <property type="nucleotide sequence ID" value="NZ_CBDIPD010000073.1"/>
</dbReference>
<dbReference type="AlphaFoldDB" id="A0A0F7KCU6"/>
<dbReference type="PROSITE" id="PS51352">
    <property type="entry name" value="THIOREDOXIN_2"/>
    <property type="match status" value="1"/>
</dbReference>
<feature type="signal peptide" evidence="2">
    <location>
        <begin position="1"/>
        <end position="21"/>
    </location>
</feature>
<dbReference type="Gene3D" id="3.40.30.10">
    <property type="entry name" value="Glutaredoxin"/>
    <property type="match status" value="1"/>
</dbReference>
<dbReference type="SUPFAM" id="SSF52833">
    <property type="entry name" value="Thioredoxin-like"/>
    <property type="match status" value="1"/>
</dbReference>
<accession>A0A0F7KCU6</accession>
<feature type="chain" id="PRO_5033222174" evidence="2">
    <location>
        <begin position="22"/>
        <end position="168"/>
    </location>
</feature>
<dbReference type="EMBL" id="CP011451">
    <property type="protein sequence ID" value="AKH37396.1"/>
    <property type="molecule type" value="Genomic_DNA"/>
</dbReference>
<dbReference type="InterPro" id="IPR050553">
    <property type="entry name" value="Thioredoxin_ResA/DsbE_sf"/>
</dbReference>
<dbReference type="CDD" id="cd02966">
    <property type="entry name" value="TlpA_like_family"/>
    <property type="match status" value="1"/>
</dbReference>
<evidence type="ECO:0000313" key="7">
    <source>
        <dbReference type="Proteomes" id="UP000324176"/>
    </source>
</evidence>
<evidence type="ECO:0000313" key="6">
    <source>
        <dbReference type="Proteomes" id="UP000034156"/>
    </source>
</evidence>
<keyword evidence="2" id="KW-0732">Signal</keyword>
<reference evidence="5 7" key="3">
    <citation type="submission" date="2019-07" db="EMBL/GenBank/DDBJ databases">
        <title>Active sludge and wastewater microbial communities from Klosterneuburg, Austria.</title>
        <authorList>
            <person name="Wagner M."/>
        </authorList>
    </citation>
    <scope>NUCLEOTIDE SEQUENCE [LARGE SCALE GENOMIC DNA]</scope>
    <source>
        <strain evidence="5 7">Nm2</strain>
    </source>
</reference>
<dbReference type="PATRIC" id="fig|44574.3.peg.1333"/>
<evidence type="ECO:0000256" key="1">
    <source>
        <dbReference type="ARBA" id="ARBA00023284"/>
    </source>
</evidence>
<dbReference type="InterPro" id="IPR000866">
    <property type="entry name" value="AhpC/TSA"/>
</dbReference>
<dbReference type="InterPro" id="IPR013766">
    <property type="entry name" value="Thioredoxin_domain"/>
</dbReference>
<keyword evidence="6" id="KW-1185">Reference proteome</keyword>